<dbReference type="PROSITE" id="PS00137">
    <property type="entry name" value="SUBTILASE_HIS"/>
    <property type="match status" value="1"/>
</dbReference>
<dbReference type="InterPro" id="IPR015500">
    <property type="entry name" value="Peptidase_S8_subtilisin-rel"/>
</dbReference>
<sequence length="410" mass="44311">MRLFIFKRLVAFCLLFVVIWACHSDLPIPADSSHMGHNGEVLQILENRYIIILKEENAGLLLTQDRESIKQQITDFADDMLNGLSIQKDRIDHVYSGGIYGFSAYLNEQEYKKLSRMPDVAMIEKDREISFKDIGPEISQDFYGGAAGRVSGDLVPYGVERVGGPKAYTGNNVVYIVDSGIDLNNDELNVNESRGFNAIYTGEESRTFQDFNGHGTHVAGIVGAKMDGKGIAGVAAGAQVVPVKIVDQDGRGTYSGILAALDHIMEDGCKGDVVNVSLTGPITPTLETSILKATEKGIYFVFAAGNDSDDANNYSPGRLNGKYFSTVSAMDENDVFAEFSNYGNPPIDWCAPGVGILSTWIDGQFNFRSGTSYAAPHVAALILLGGPAKGGLVKNDPDGICDPIAVWKCP</sequence>
<dbReference type="Pfam" id="PF05922">
    <property type="entry name" value="Inhibitor_I9"/>
    <property type="match status" value="1"/>
</dbReference>
<dbReference type="InterPro" id="IPR010259">
    <property type="entry name" value="S8pro/Inhibitor_I9"/>
</dbReference>
<evidence type="ECO:0000256" key="1">
    <source>
        <dbReference type="ARBA" id="ARBA00011073"/>
    </source>
</evidence>
<dbReference type="GO" id="GO:0004252">
    <property type="term" value="F:serine-type endopeptidase activity"/>
    <property type="evidence" value="ECO:0007669"/>
    <property type="project" value="UniProtKB-UniRule"/>
</dbReference>
<keyword evidence="2 5" id="KW-0645">Protease</keyword>
<reference evidence="9 10" key="1">
    <citation type="submission" date="2019-06" db="EMBL/GenBank/DDBJ databases">
        <title>Echinicola alkalisoli sp. nov. isolated from saline soil.</title>
        <authorList>
            <person name="Sun J.-Q."/>
            <person name="Xu L."/>
        </authorList>
    </citation>
    <scope>NUCLEOTIDE SEQUENCE [LARGE SCALE GENOMIC DNA]</scope>
    <source>
        <strain evidence="9 10">LN3S3</strain>
    </source>
</reference>
<dbReference type="PANTHER" id="PTHR43806:SF11">
    <property type="entry name" value="CEREVISIN-RELATED"/>
    <property type="match status" value="1"/>
</dbReference>
<dbReference type="InterPro" id="IPR000209">
    <property type="entry name" value="Peptidase_S8/S53_dom"/>
</dbReference>
<keyword evidence="10" id="KW-1185">Reference proteome</keyword>
<dbReference type="GO" id="GO:0005615">
    <property type="term" value="C:extracellular space"/>
    <property type="evidence" value="ECO:0007669"/>
    <property type="project" value="TreeGrafter"/>
</dbReference>
<dbReference type="Proteomes" id="UP000316614">
    <property type="component" value="Chromosome"/>
</dbReference>
<dbReference type="InterPro" id="IPR022398">
    <property type="entry name" value="Peptidase_S8_His-AS"/>
</dbReference>
<dbReference type="OrthoDB" id="9798386at2"/>
<feature type="domain" description="Inhibitor I9" evidence="8">
    <location>
        <begin position="48"/>
        <end position="129"/>
    </location>
</feature>
<dbReference type="PROSITE" id="PS51892">
    <property type="entry name" value="SUBTILASE"/>
    <property type="match status" value="1"/>
</dbReference>
<dbReference type="InterPro" id="IPR036852">
    <property type="entry name" value="Peptidase_S8/S53_dom_sf"/>
</dbReference>
<evidence type="ECO:0000256" key="6">
    <source>
        <dbReference type="RuleBase" id="RU003355"/>
    </source>
</evidence>
<feature type="active site" description="Charge relay system" evidence="5">
    <location>
        <position position="178"/>
    </location>
</feature>
<dbReference type="InterPro" id="IPR037045">
    <property type="entry name" value="S8pro/Inhibitor_I9_sf"/>
</dbReference>
<evidence type="ECO:0000256" key="2">
    <source>
        <dbReference type="ARBA" id="ARBA00022670"/>
    </source>
</evidence>
<dbReference type="Gene3D" id="3.30.70.80">
    <property type="entry name" value="Peptidase S8 propeptide/proteinase inhibitor I9"/>
    <property type="match status" value="1"/>
</dbReference>
<accession>A0A514CJZ3</accession>
<keyword evidence="3 5" id="KW-0378">Hydrolase</keyword>
<dbReference type="Gene3D" id="3.40.50.200">
    <property type="entry name" value="Peptidase S8/S53 domain"/>
    <property type="match status" value="1"/>
</dbReference>
<dbReference type="EMBL" id="CP041253">
    <property type="protein sequence ID" value="QDH80142.1"/>
    <property type="molecule type" value="Genomic_DNA"/>
</dbReference>
<dbReference type="SUPFAM" id="SSF52743">
    <property type="entry name" value="Subtilisin-like"/>
    <property type="match status" value="1"/>
</dbReference>
<keyword evidence="4 5" id="KW-0720">Serine protease</keyword>
<name>A0A514CJZ3_9BACT</name>
<dbReference type="PROSITE" id="PS00138">
    <property type="entry name" value="SUBTILASE_SER"/>
    <property type="match status" value="1"/>
</dbReference>
<proteinExistence type="inferred from homology"/>
<dbReference type="RefSeq" id="WP_141615379.1">
    <property type="nucleotide sequence ID" value="NZ_CP041253.1"/>
</dbReference>
<dbReference type="AlphaFoldDB" id="A0A514CJZ3"/>
<dbReference type="InterPro" id="IPR023827">
    <property type="entry name" value="Peptidase_S8_Asp-AS"/>
</dbReference>
<dbReference type="GO" id="GO:0006508">
    <property type="term" value="P:proteolysis"/>
    <property type="evidence" value="ECO:0007669"/>
    <property type="project" value="UniProtKB-KW"/>
</dbReference>
<dbReference type="KEGG" id="echi:FKX85_14290"/>
<dbReference type="InterPro" id="IPR023828">
    <property type="entry name" value="Peptidase_S8_Ser-AS"/>
</dbReference>
<evidence type="ECO:0000313" key="10">
    <source>
        <dbReference type="Proteomes" id="UP000316614"/>
    </source>
</evidence>
<organism evidence="9 10">
    <name type="scientific">Echinicola soli</name>
    <dbReference type="NCBI Taxonomy" id="2591634"/>
    <lineage>
        <taxon>Bacteria</taxon>
        <taxon>Pseudomonadati</taxon>
        <taxon>Bacteroidota</taxon>
        <taxon>Cytophagia</taxon>
        <taxon>Cytophagales</taxon>
        <taxon>Cyclobacteriaceae</taxon>
        <taxon>Echinicola</taxon>
    </lineage>
</organism>
<dbReference type="Pfam" id="PF00082">
    <property type="entry name" value="Peptidase_S8"/>
    <property type="match status" value="1"/>
</dbReference>
<evidence type="ECO:0000256" key="3">
    <source>
        <dbReference type="ARBA" id="ARBA00022801"/>
    </source>
</evidence>
<protein>
    <submittedName>
        <fullName evidence="9">S8 family serine peptidase</fullName>
    </submittedName>
</protein>
<feature type="active site" description="Charge relay system" evidence="5">
    <location>
        <position position="372"/>
    </location>
</feature>
<evidence type="ECO:0000256" key="5">
    <source>
        <dbReference type="PROSITE-ProRule" id="PRU01240"/>
    </source>
</evidence>
<dbReference type="SUPFAM" id="SSF54897">
    <property type="entry name" value="Protease propeptides/inhibitors"/>
    <property type="match status" value="1"/>
</dbReference>
<feature type="domain" description="Peptidase S8/S53" evidence="7">
    <location>
        <begin position="173"/>
        <end position="382"/>
    </location>
</feature>
<dbReference type="PROSITE" id="PS00136">
    <property type="entry name" value="SUBTILASE_ASP"/>
    <property type="match status" value="1"/>
</dbReference>
<evidence type="ECO:0000259" key="7">
    <source>
        <dbReference type="Pfam" id="PF00082"/>
    </source>
</evidence>
<evidence type="ECO:0000256" key="4">
    <source>
        <dbReference type="ARBA" id="ARBA00022825"/>
    </source>
</evidence>
<evidence type="ECO:0000313" key="9">
    <source>
        <dbReference type="EMBL" id="QDH80142.1"/>
    </source>
</evidence>
<comment type="similarity">
    <text evidence="1 5 6">Belongs to the peptidase S8 family.</text>
</comment>
<gene>
    <name evidence="9" type="ORF">FKX85_14290</name>
</gene>
<evidence type="ECO:0000259" key="8">
    <source>
        <dbReference type="Pfam" id="PF05922"/>
    </source>
</evidence>
<dbReference type="PRINTS" id="PR00723">
    <property type="entry name" value="SUBTILISIN"/>
</dbReference>
<dbReference type="InterPro" id="IPR050131">
    <property type="entry name" value="Peptidase_S8_subtilisin-like"/>
</dbReference>
<feature type="active site" description="Charge relay system" evidence="5">
    <location>
        <position position="214"/>
    </location>
</feature>
<dbReference type="PANTHER" id="PTHR43806">
    <property type="entry name" value="PEPTIDASE S8"/>
    <property type="match status" value="1"/>
</dbReference>